<name>A0A8X6MLI5_NEPPI</name>
<evidence type="ECO:0000313" key="2">
    <source>
        <dbReference type="EMBL" id="GFS67402.1"/>
    </source>
</evidence>
<keyword evidence="3" id="KW-1185">Reference proteome</keyword>
<dbReference type="EMBL" id="BMAW01000086">
    <property type="protein sequence ID" value="GFS67402.1"/>
    <property type="molecule type" value="Genomic_DNA"/>
</dbReference>
<protein>
    <submittedName>
        <fullName evidence="2">Uncharacterized protein</fullName>
    </submittedName>
</protein>
<reference evidence="2" key="1">
    <citation type="submission" date="2020-08" db="EMBL/GenBank/DDBJ databases">
        <title>Multicomponent nature underlies the extraordinary mechanical properties of spider dragline silk.</title>
        <authorList>
            <person name="Kono N."/>
            <person name="Nakamura H."/>
            <person name="Mori M."/>
            <person name="Yoshida Y."/>
            <person name="Ohtoshi R."/>
            <person name="Malay A.D."/>
            <person name="Moran D.A.P."/>
            <person name="Tomita M."/>
            <person name="Numata K."/>
            <person name="Arakawa K."/>
        </authorList>
    </citation>
    <scope>NUCLEOTIDE SEQUENCE</scope>
</reference>
<evidence type="ECO:0000313" key="3">
    <source>
        <dbReference type="Proteomes" id="UP000887013"/>
    </source>
</evidence>
<evidence type="ECO:0000256" key="1">
    <source>
        <dbReference type="SAM" id="Phobius"/>
    </source>
</evidence>
<keyword evidence="1" id="KW-0472">Membrane</keyword>
<feature type="transmembrane region" description="Helical" evidence="1">
    <location>
        <begin position="42"/>
        <end position="61"/>
    </location>
</feature>
<keyword evidence="1" id="KW-1133">Transmembrane helix</keyword>
<accession>A0A8X6MLI5</accession>
<dbReference type="Proteomes" id="UP000887013">
    <property type="component" value="Unassembled WGS sequence"/>
</dbReference>
<comment type="caution">
    <text evidence="2">The sequence shown here is derived from an EMBL/GenBank/DDBJ whole genome shotgun (WGS) entry which is preliminary data.</text>
</comment>
<gene>
    <name evidence="2" type="ORF">NPIL_608881</name>
</gene>
<keyword evidence="1" id="KW-0812">Transmembrane</keyword>
<organism evidence="2 3">
    <name type="scientific">Nephila pilipes</name>
    <name type="common">Giant wood spider</name>
    <name type="synonym">Nephila maculata</name>
    <dbReference type="NCBI Taxonomy" id="299642"/>
    <lineage>
        <taxon>Eukaryota</taxon>
        <taxon>Metazoa</taxon>
        <taxon>Ecdysozoa</taxon>
        <taxon>Arthropoda</taxon>
        <taxon>Chelicerata</taxon>
        <taxon>Arachnida</taxon>
        <taxon>Araneae</taxon>
        <taxon>Araneomorphae</taxon>
        <taxon>Entelegynae</taxon>
        <taxon>Araneoidea</taxon>
        <taxon>Nephilidae</taxon>
        <taxon>Nephila</taxon>
    </lineage>
</organism>
<sequence length="117" mass="13130">MRIPFASSATTAFTTAVGSLIRERLVSRFAMSSMKGGWHACTNQSFHCACCSLIFAIGPVIRSPPRLGNYCQALFLLFFCFGSRLVFLLAFDTSTRRSLEKGKIVEREYFLEDVGWN</sequence>
<feature type="transmembrane region" description="Helical" evidence="1">
    <location>
        <begin position="73"/>
        <end position="91"/>
    </location>
</feature>
<dbReference type="AlphaFoldDB" id="A0A8X6MLI5"/>
<proteinExistence type="predicted"/>